<evidence type="ECO:0000256" key="1">
    <source>
        <dbReference type="ARBA" id="ARBA00004141"/>
    </source>
</evidence>
<evidence type="ECO:0000256" key="2">
    <source>
        <dbReference type="ARBA" id="ARBA00009399"/>
    </source>
</evidence>
<comment type="caution">
    <text evidence="8">The sequence shown here is derived from an EMBL/GenBank/DDBJ whole genome shotgun (WGS) entry which is preliminary data.</text>
</comment>
<proteinExistence type="inferred from homology"/>
<dbReference type="RefSeq" id="WP_204119636.1">
    <property type="nucleotide sequence ID" value="NZ_BOLV01000020.1"/>
</dbReference>
<dbReference type="PANTHER" id="PTHR38459:SF5">
    <property type="entry name" value="CELL WALL TEICHOIC ACID GLYCOSYLATION PROTEIN GTCA"/>
    <property type="match status" value="1"/>
</dbReference>
<dbReference type="InterPro" id="IPR007267">
    <property type="entry name" value="GtrA_DPMS_TM"/>
</dbReference>
<dbReference type="PANTHER" id="PTHR38459">
    <property type="entry name" value="PROPHAGE BACTOPRENOL-LINKED GLUCOSE TRANSLOCASE HOMOLOG"/>
    <property type="match status" value="1"/>
</dbReference>
<keyword evidence="5 6" id="KW-0472">Membrane</keyword>
<feature type="transmembrane region" description="Helical" evidence="6">
    <location>
        <begin position="53"/>
        <end position="70"/>
    </location>
</feature>
<feature type="transmembrane region" description="Helical" evidence="6">
    <location>
        <begin position="90"/>
        <end position="108"/>
    </location>
</feature>
<feature type="transmembrane region" description="Helical" evidence="6">
    <location>
        <begin position="120"/>
        <end position="139"/>
    </location>
</feature>
<organism evidence="8 9">
    <name type="scientific">Lacticaseibacillus suilingensis</name>
    <dbReference type="NCBI Taxonomy" id="2799577"/>
    <lineage>
        <taxon>Bacteria</taxon>
        <taxon>Bacillati</taxon>
        <taxon>Bacillota</taxon>
        <taxon>Bacilli</taxon>
        <taxon>Lactobacillales</taxon>
        <taxon>Lactobacillaceae</taxon>
        <taxon>Lacticaseibacillus</taxon>
    </lineage>
</organism>
<dbReference type="EMBL" id="JBHTOA010000014">
    <property type="protein sequence ID" value="MFD1397965.1"/>
    <property type="molecule type" value="Genomic_DNA"/>
</dbReference>
<feature type="domain" description="GtrA/DPMS transmembrane" evidence="7">
    <location>
        <begin position="23"/>
        <end position="139"/>
    </location>
</feature>
<comment type="subcellular location">
    <subcellularLocation>
        <location evidence="1">Membrane</location>
        <topology evidence="1">Multi-pass membrane protein</topology>
    </subcellularLocation>
</comment>
<keyword evidence="3 6" id="KW-0812">Transmembrane</keyword>
<keyword evidence="9" id="KW-1185">Reference proteome</keyword>
<keyword evidence="4 6" id="KW-1133">Transmembrane helix</keyword>
<evidence type="ECO:0000313" key="9">
    <source>
        <dbReference type="Proteomes" id="UP001597199"/>
    </source>
</evidence>
<evidence type="ECO:0000256" key="3">
    <source>
        <dbReference type="ARBA" id="ARBA00022692"/>
    </source>
</evidence>
<evidence type="ECO:0000256" key="6">
    <source>
        <dbReference type="SAM" id="Phobius"/>
    </source>
</evidence>
<comment type="similarity">
    <text evidence="2">Belongs to the GtrA family.</text>
</comment>
<dbReference type="InterPro" id="IPR051401">
    <property type="entry name" value="GtrA_CellWall_Glycosyl"/>
</dbReference>
<feature type="transmembrane region" description="Helical" evidence="6">
    <location>
        <begin position="20"/>
        <end position="41"/>
    </location>
</feature>
<evidence type="ECO:0000256" key="4">
    <source>
        <dbReference type="ARBA" id="ARBA00022989"/>
    </source>
</evidence>
<evidence type="ECO:0000259" key="7">
    <source>
        <dbReference type="Pfam" id="PF04138"/>
    </source>
</evidence>
<name>A0ABW4BE05_9LACO</name>
<dbReference type="Pfam" id="PF04138">
    <property type="entry name" value="GtrA_DPMS_TM"/>
    <property type="match status" value="1"/>
</dbReference>
<evidence type="ECO:0000313" key="8">
    <source>
        <dbReference type="EMBL" id="MFD1397965.1"/>
    </source>
</evidence>
<gene>
    <name evidence="8" type="ORF">ACFQ41_01425</name>
</gene>
<protein>
    <submittedName>
        <fullName evidence="8">GtrA family protein</fullName>
    </submittedName>
</protein>
<accession>A0ABW4BE05</accession>
<sequence length="140" mass="15909">MKELFIKGKDWLEARKLWDVFTYVFFGGLTTLVNVGVFAGATHGGLSWQIANFLAWLLSVLFAFVTNKLWVFNSHTENLSALGWEFSKFIIARVASLGIDYGFMLLFIQSWGMNETVAKILTQFAIVAANYVFSKFVIFK</sequence>
<evidence type="ECO:0000256" key="5">
    <source>
        <dbReference type="ARBA" id="ARBA00023136"/>
    </source>
</evidence>
<dbReference type="Proteomes" id="UP001597199">
    <property type="component" value="Unassembled WGS sequence"/>
</dbReference>
<reference evidence="9" key="1">
    <citation type="journal article" date="2019" name="Int. J. Syst. Evol. Microbiol.">
        <title>The Global Catalogue of Microorganisms (GCM) 10K type strain sequencing project: providing services to taxonomists for standard genome sequencing and annotation.</title>
        <authorList>
            <consortium name="The Broad Institute Genomics Platform"/>
            <consortium name="The Broad Institute Genome Sequencing Center for Infectious Disease"/>
            <person name="Wu L."/>
            <person name="Ma J."/>
        </authorList>
    </citation>
    <scope>NUCLEOTIDE SEQUENCE [LARGE SCALE GENOMIC DNA]</scope>
    <source>
        <strain evidence="9">CCM 9110</strain>
    </source>
</reference>